<sequence length="160" mass="18113">MRHALAISIKFISTLIILGIILGLFYNLGFTEVLMITVVFTVLSYIMGDLLILRRTNNLSASIADFGIAFIVIYFMTRNVAFVDDVSTAALFSSIAIAFSEYLYHRIVPRRAERTERTNENRNATVNNNLIQTEAAEELAPVRPDVRSPKKNNSKKKKRK</sequence>
<reference evidence="4 6" key="2">
    <citation type="submission" date="2017-12" db="EMBL/GenBank/DDBJ databases">
        <title>Comparative Functional Genomics of Dry Heat Resistant strains isolated from the Viking Spacecraft.</title>
        <authorList>
            <person name="Seuylemezian A."/>
            <person name="Cooper K."/>
            <person name="Vaishampayan P."/>
        </authorList>
    </citation>
    <scope>NUCLEOTIDE SEQUENCE [LARGE SCALE GENOMIC DNA]</scope>
    <source>
        <strain evidence="4 6">ATCC 29669</strain>
    </source>
</reference>
<evidence type="ECO:0000313" key="4">
    <source>
        <dbReference type="EMBL" id="PLR97803.1"/>
    </source>
</evidence>
<name>A0A2N5GGF9_9BACI</name>
<evidence type="ECO:0000256" key="2">
    <source>
        <dbReference type="SAM" id="Phobius"/>
    </source>
</evidence>
<evidence type="ECO:0000256" key="1">
    <source>
        <dbReference type="SAM" id="MobiDB-lite"/>
    </source>
</evidence>
<dbReference type="InterPro" id="IPR019649">
    <property type="entry name" value="DUF2512"/>
</dbReference>
<feature type="region of interest" description="Disordered" evidence="1">
    <location>
        <begin position="133"/>
        <end position="160"/>
    </location>
</feature>
<feature type="transmembrane region" description="Helical" evidence="2">
    <location>
        <begin position="33"/>
        <end position="52"/>
    </location>
</feature>
<dbReference type="EMBL" id="PGVD01000026">
    <property type="protein sequence ID" value="PLR97803.1"/>
    <property type="molecule type" value="Genomic_DNA"/>
</dbReference>
<evidence type="ECO:0000313" key="5">
    <source>
        <dbReference type="Proteomes" id="UP000234951"/>
    </source>
</evidence>
<feature type="compositionally biased region" description="Basic residues" evidence="1">
    <location>
        <begin position="149"/>
        <end position="160"/>
    </location>
</feature>
<reference evidence="3 5" key="1">
    <citation type="submission" date="2017-11" db="EMBL/GenBank/DDBJ databases">
        <title>Comparitive Functional Genomics of Dry Heat Resistant strains isolated from the Viking Spacecraft.</title>
        <authorList>
            <person name="Seuylemezian A."/>
            <person name="Cooper K."/>
            <person name="Vaishampayan P."/>
        </authorList>
    </citation>
    <scope>NUCLEOTIDE SEQUENCE [LARGE SCALE GENOMIC DNA]</scope>
    <source>
        <strain evidence="3 5">M4.6</strain>
    </source>
</reference>
<feature type="transmembrane region" description="Helical" evidence="2">
    <location>
        <begin position="7"/>
        <end position="27"/>
    </location>
</feature>
<evidence type="ECO:0000313" key="3">
    <source>
        <dbReference type="EMBL" id="PLR79848.1"/>
    </source>
</evidence>
<dbReference type="EMBL" id="PGVA01000071">
    <property type="protein sequence ID" value="PLR79848.1"/>
    <property type="molecule type" value="Genomic_DNA"/>
</dbReference>
<evidence type="ECO:0000313" key="6">
    <source>
        <dbReference type="Proteomes" id="UP000235114"/>
    </source>
</evidence>
<dbReference type="OrthoDB" id="2111682at2"/>
<protein>
    <submittedName>
        <fullName evidence="3">Uncharacterized protein</fullName>
    </submittedName>
</protein>
<dbReference type="Pfam" id="PF10710">
    <property type="entry name" value="DUF2512"/>
    <property type="match status" value="1"/>
</dbReference>
<dbReference type="RefSeq" id="WP_101579310.1">
    <property type="nucleotide sequence ID" value="NZ_PGVA01000071.1"/>
</dbReference>
<keyword evidence="6" id="KW-1185">Reference proteome</keyword>
<feature type="transmembrane region" description="Helical" evidence="2">
    <location>
        <begin position="59"/>
        <end position="76"/>
    </location>
</feature>
<dbReference type="AlphaFoldDB" id="A0A2N5GGF9"/>
<keyword evidence="2" id="KW-0472">Membrane</keyword>
<proteinExistence type="predicted"/>
<accession>A0A2N5GGF9</accession>
<dbReference type="Proteomes" id="UP000234951">
    <property type="component" value="Unassembled WGS sequence"/>
</dbReference>
<feature type="transmembrane region" description="Helical" evidence="2">
    <location>
        <begin position="88"/>
        <end position="104"/>
    </location>
</feature>
<keyword evidence="2" id="KW-1133">Transmembrane helix</keyword>
<dbReference type="Proteomes" id="UP000235114">
    <property type="component" value="Unassembled WGS sequence"/>
</dbReference>
<gene>
    <name evidence="3" type="ORF">CU635_20925</name>
    <name evidence="4" type="ORF">CVD25_09645</name>
</gene>
<organism evidence="3 5">
    <name type="scientific">Bacillus canaveralius</name>
    <dbReference type="NCBI Taxonomy" id="1403243"/>
    <lineage>
        <taxon>Bacteria</taxon>
        <taxon>Bacillati</taxon>
        <taxon>Bacillota</taxon>
        <taxon>Bacilli</taxon>
        <taxon>Bacillales</taxon>
        <taxon>Bacillaceae</taxon>
        <taxon>Bacillus</taxon>
    </lineage>
</organism>
<comment type="caution">
    <text evidence="3">The sequence shown here is derived from an EMBL/GenBank/DDBJ whole genome shotgun (WGS) entry which is preliminary data.</text>
</comment>
<keyword evidence="2" id="KW-0812">Transmembrane</keyword>